<dbReference type="SUPFAM" id="SSF51735">
    <property type="entry name" value="NAD(P)-binding Rossmann-fold domains"/>
    <property type="match status" value="1"/>
</dbReference>
<dbReference type="InterPro" id="IPR013154">
    <property type="entry name" value="ADH-like_N"/>
</dbReference>
<evidence type="ECO:0000259" key="1">
    <source>
        <dbReference type="SMART" id="SM00829"/>
    </source>
</evidence>
<dbReference type="EMBL" id="BBJM01000025">
    <property type="protein sequence ID" value="GAK48322.1"/>
    <property type="molecule type" value="Genomic_DNA"/>
</dbReference>
<dbReference type="Gene3D" id="3.90.180.10">
    <property type="entry name" value="Medium-chain alcohol dehydrogenases, catalytic domain"/>
    <property type="match status" value="1"/>
</dbReference>
<dbReference type="SMART" id="SM00829">
    <property type="entry name" value="PKS_ER"/>
    <property type="match status" value="1"/>
</dbReference>
<dbReference type="InterPro" id="IPR013149">
    <property type="entry name" value="ADH-like_C"/>
</dbReference>
<evidence type="ECO:0000313" key="2">
    <source>
        <dbReference type="EMBL" id="GAK48322.1"/>
    </source>
</evidence>
<dbReference type="Pfam" id="PF00107">
    <property type="entry name" value="ADH_zinc_N"/>
    <property type="match status" value="1"/>
</dbReference>
<reference evidence="2" key="1">
    <citation type="journal article" date="2014" name="Genome Announc.">
        <title>Draft Genome Sequence of Lactobacillus oryzae Strain SG293T.</title>
        <authorList>
            <person name="Tanizawa Y."/>
            <person name="Fujisawa T."/>
            <person name="Mochizuki T."/>
            <person name="Kaminuma E."/>
            <person name="Nakamura Y."/>
            <person name="Tohno M."/>
        </authorList>
    </citation>
    <scope>NUCLEOTIDE SEQUENCE [LARGE SCALE GENOMIC DNA]</scope>
    <source>
        <strain evidence="2">SG293</strain>
    </source>
</reference>
<name>A0A081BJV4_9LACO</name>
<dbReference type="Gene3D" id="3.40.50.720">
    <property type="entry name" value="NAD(P)-binding Rossmann-like Domain"/>
    <property type="match status" value="1"/>
</dbReference>
<feature type="domain" description="Enoyl reductase (ER)" evidence="1">
    <location>
        <begin position="17"/>
        <end position="284"/>
    </location>
</feature>
<evidence type="ECO:0000313" key="3">
    <source>
        <dbReference type="Proteomes" id="UP000028700"/>
    </source>
</evidence>
<gene>
    <name evidence="2" type="ORF">LOSG293_250130</name>
</gene>
<comment type="caution">
    <text evidence="2">The sequence shown here is derived from an EMBL/GenBank/DDBJ whole genome shotgun (WGS) entry which is preliminary data.</text>
</comment>
<dbReference type="PANTHER" id="PTHR11695:SF294">
    <property type="entry name" value="RETICULON-4-INTERACTING PROTEIN 1, MITOCHONDRIAL"/>
    <property type="match status" value="1"/>
</dbReference>
<dbReference type="AlphaFoldDB" id="A0A081BJV4"/>
<dbReference type="eggNOG" id="COG0604">
    <property type="taxonomic scope" value="Bacteria"/>
</dbReference>
<dbReference type="STRING" id="1291743.LOSG293_250130"/>
<dbReference type="InterPro" id="IPR020843">
    <property type="entry name" value="ER"/>
</dbReference>
<sequence length="291" mass="31660">MNKMTKTMSAMQIEKYGHTELKLKQVPMPTIAPDEVLVAIKAASVNPIDSKTREGGIKLLVKHEMPLTLGHDFAGVVTQIGNRVNKFQIGDEVYGRPRDSQIGTFADYLAVNEADIALKPQNLSFEEAAAVPLVSLTSYQALIDLAKIKPGQKVFIQAGAGGVGSIAIQMAKHLGAYVATTASPKNAATVQALGADQVIDYHSEQFDEILHDYDMVFDTLGGEQLDRSFKVLKPHGIIVSLSGLPDAKFARAKKLGWLKATLFGLVTKKLAKLERQFQVTYQFLFMDANGA</sequence>
<dbReference type="Proteomes" id="UP000028700">
    <property type="component" value="Unassembled WGS sequence"/>
</dbReference>
<dbReference type="InterPro" id="IPR011032">
    <property type="entry name" value="GroES-like_sf"/>
</dbReference>
<protein>
    <submittedName>
        <fullName evidence="2">NADPH:quinone reductase</fullName>
    </submittedName>
</protein>
<dbReference type="GO" id="GO:0016491">
    <property type="term" value="F:oxidoreductase activity"/>
    <property type="evidence" value="ECO:0007669"/>
    <property type="project" value="InterPro"/>
</dbReference>
<dbReference type="InterPro" id="IPR036291">
    <property type="entry name" value="NAD(P)-bd_dom_sf"/>
</dbReference>
<dbReference type="Pfam" id="PF08240">
    <property type="entry name" value="ADH_N"/>
    <property type="match status" value="1"/>
</dbReference>
<proteinExistence type="predicted"/>
<dbReference type="SUPFAM" id="SSF50129">
    <property type="entry name" value="GroES-like"/>
    <property type="match status" value="1"/>
</dbReference>
<organism evidence="2 3">
    <name type="scientific">Secundilactobacillus oryzae JCM 18671</name>
    <dbReference type="NCBI Taxonomy" id="1291743"/>
    <lineage>
        <taxon>Bacteria</taxon>
        <taxon>Bacillati</taxon>
        <taxon>Bacillota</taxon>
        <taxon>Bacilli</taxon>
        <taxon>Lactobacillales</taxon>
        <taxon>Lactobacillaceae</taxon>
        <taxon>Secundilactobacillus</taxon>
    </lineage>
</organism>
<accession>A0A081BJV4</accession>
<dbReference type="InterPro" id="IPR050700">
    <property type="entry name" value="YIM1/Zinc_Alcohol_DH_Fams"/>
</dbReference>
<dbReference type="PANTHER" id="PTHR11695">
    <property type="entry name" value="ALCOHOL DEHYDROGENASE RELATED"/>
    <property type="match status" value="1"/>
</dbReference>
<dbReference type="CDD" id="cd05289">
    <property type="entry name" value="MDR_like_2"/>
    <property type="match status" value="1"/>
</dbReference>
<keyword evidence="3" id="KW-1185">Reference proteome</keyword>